<evidence type="ECO:0000256" key="2">
    <source>
        <dbReference type="SAM" id="SignalP"/>
    </source>
</evidence>
<keyword evidence="2" id="KW-0732">Signal</keyword>
<reference evidence="3 4" key="1">
    <citation type="journal article" date="2006" name="Nat. Biotechnol.">
        <title>Complete genome of the mutualistic, N2-fixing grass endophyte Azoarcus sp. strain BH72.</title>
        <authorList>
            <person name="Krause A."/>
            <person name="Ramakumar A."/>
            <person name="Bartels D."/>
            <person name="Battistoni F."/>
            <person name="Bekel T."/>
            <person name="Boch J."/>
            <person name="Boehm M."/>
            <person name="Friedrich F."/>
            <person name="Hurek T."/>
            <person name="Krause L."/>
            <person name="Linke B."/>
            <person name="McHardy A.C."/>
            <person name="Sarkar A."/>
            <person name="Schneiker S."/>
            <person name="Syed A.A."/>
            <person name="Thauer R."/>
            <person name="Vorhoelter F.-J."/>
            <person name="Weidner S."/>
            <person name="Puehler A."/>
            <person name="Reinhold-Hurek B."/>
            <person name="Kaiser O."/>
            <person name="Goesmann A."/>
        </authorList>
    </citation>
    <scope>NUCLEOTIDE SEQUENCE [LARGE SCALE GENOMIC DNA]</scope>
    <source>
        <strain evidence="3 4">BH72</strain>
    </source>
</reference>
<feature type="compositionally biased region" description="Pro residues" evidence="1">
    <location>
        <begin position="25"/>
        <end position="38"/>
    </location>
</feature>
<dbReference type="AlphaFoldDB" id="A1K8Q5"/>
<dbReference type="eggNOG" id="ENOG502ZB1Q">
    <property type="taxonomic scope" value="Bacteria"/>
</dbReference>
<dbReference type="HOGENOM" id="CLU_023792_0_0_4"/>
<feature type="region of interest" description="Disordered" evidence="1">
    <location>
        <begin position="21"/>
        <end position="50"/>
    </location>
</feature>
<evidence type="ECO:0000256" key="1">
    <source>
        <dbReference type="SAM" id="MobiDB-lite"/>
    </source>
</evidence>
<name>A1K8Q5_AZOSB</name>
<evidence type="ECO:0000313" key="3">
    <source>
        <dbReference type="EMBL" id="CAL95210.1"/>
    </source>
</evidence>
<evidence type="ECO:0000313" key="4">
    <source>
        <dbReference type="Proteomes" id="UP000002588"/>
    </source>
</evidence>
<sequence>MRARAVWMIATALATGAAGAAPGLAPQPPAATAPPPAAAPATVVEAPGSNLPPAGRSAFDQLFTAPDGQVRVPFPIAALLQHIAGQLDTAQPGGGLAVVLIPLGRSLQRHAAGDVEAFHYPRVVAAVTGEPPPAAAPRHRYLRDRLYVAYHEKSAALEVISYNDAAGRFEFQLVRDYRPGGSARVGYANRTLCLACHHNAAPIFSRQSWDETSASPPIAARLAATGRDFYGLRWRHGVDVPDAIDAATARANQLSAAQQVWREGCADASAAREEACRAGLLRLALHYRLGGSRHIALDDERARDIAAQLRANWQRHWPAGLPIADPTLPNRQPFAGVTQALTPQRLADVPATFDPLALRAPLAHWQGHDAGDLRQAIHVLAQFFSSADIRLLDRHLGTYPASTRVQRLQCEPPRPGRPALACSAPDGSTLTGRLSASDPARGGYIDRLVIDGDNLGAFELGAARTPAPARFHPRRDGLALRNNGGEALRELRFDDGGRTVALEWAADLAPLDGALKALSQRPALGDEGPLGDAPLRRDAVLAALLPQLGLPDAAAAPSPRAPAQLADPPLVRSTPWPPDLQPYARNCGQCHAEDSLFPPGFLRGDDASVRASLARCAERIAYRLAMNRQPAATRPKQPMPPPAAAHAAAFARSEELTAMLETIAALLPPGDATHPPLLARPYATLAPCLPATPALHAATPPSAGGTP</sequence>
<dbReference type="Proteomes" id="UP000002588">
    <property type="component" value="Chromosome"/>
</dbReference>
<keyword evidence="4" id="KW-1185">Reference proteome</keyword>
<dbReference type="RefSeq" id="WP_011766320.1">
    <property type="nucleotide sequence ID" value="NC_008702.1"/>
</dbReference>
<protein>
    <submittedName>
        <fullName evidence="3">Conserved hypothetical secreted protein</fullName>
    </submittedName>
</protein>
<dbReference type="STRING" id="62928.azo2593"/>
<organism evidence="3 4">
    <name type="scientific">Azoarcus sp. (strain BH72)</name>
    <dbReference type="NCBI Taxonomy" id="418699"/>
    <lineage>
        <taxon>Bacteria</taxon>
        <taxon>Pseudomonadati</taxon>
        <taxon>Pseudomonadota</taxon>
        <taxon>Betaproteobacteria</taxon>
        <taxon>Rhodocyclales</taxon>
        <taxon>Zoogloeaceae</taxon>
        <taxon>Azoarcus</taxon>
    </lineage>
</organism>
<feature type="compositionally biased region" description="Low complexity" evidence="1">
    <location>
        <begin position="39"/>
        <end position="48"/>
    </location>
</feature>
<accession>A1K8Q5</accession>
<proteinExistence type="predicted"/>
<feature type="signal peptide" evidence="2">
    <location>
        <begin position="1"/>
        <end position="20"/>
    </location>
</feature>
<feature type="chain" id="PRO_5002635638" evidence="2">
    <location>
        <begin position="21"/>
        <end position="707"/>
    </location>
</feature>
<dbReference type="EMBL" id="AM406670">
    <property type="protein sequence ID" value="CAL95210.1"/>
    <property type="molecule type" value="Genomic_DNA"/>
</dbReference>
<dbReference type="KEGG" id="azo:azo2593"/>
<gene>
    <name evidence="3" type="ordered locus">azo2593</name>
</gene>